<feature type="compositionally biased region" description="Acidic residues" evidence="1">
    <location>
        <begin position="369"/>
        <end position="383"/>
    </location>
</feature>
<dbReference type="AlphaFoldDB" id="A0AAN6NED3"/>
<protein>
    <submittedName>
        <fullName evidence="2">Uncharacterized protein</fullName>
    </submittedName>
</protein>
<dbReference type="EMBL" id="MU853772">
    <property type="protein sequence ID" value="KAK3942653.1"/>
    <property type="molecule type" value="Genomic_DNA"/>
</dbReference>
<feature type="compositionally biased region" description="Acidic residues" evidence="1">
    <location>
        <begin position="347"/>
        <end position="362"/>
    </location>
</feature>
<keyword evidence="3" id="KW-1185">Reference proteome</keyword>
<feature type="region of interest" description="Disordered" evidence="1">
    <location>
        <begin position="347"/>
        <end position="407"/>
    </location>
</feature>
<sequence length="407" mass="46047">MCIRIIYHSMVCDVRPRSVLPSDPNSQLINPYAEPERCHEHCIRAPADIPPRFRCEFGHVCCRMTARYIRCPHHHNSESSSSSGGPGCTQVQNYHMYTQCPRALADLRRQQDLDRDGHAAALRAVLAGGLEYPEVSEWVDYDDDDGIWPELPYVDAHIQDPRVMHVTTTLTSNTNAFVSLRNNLLKVAHDLYEEVEVIKEIRSEMDYDQKHLQSLEHTLCAKFANDWGVFEHVYADGHLSHCEVEMDLQDLETVRKSHEDVLSGIKEDFKRLRARLATMEESNLGSITGIDNFFPDDVDTAQDVPIMLDVASTTGCYCVRLSKRVTTEHGIIEMDAQFLIGDMVNDADDELGGGGGGDDDSDNITNSEDSSEDRDSEDDDDSETGWWSENAVEFEEDEDHHHHHQSG</sequence>
<comment type="caution">
    <text evidence="2">The sequence shown here is derived from an EMBL/GenBank/DDBJ whole genome shotgun (WGS) entry which is preliminary data.</text>
</comment>
<proteinExistence type="predicted"/>
<organism evidence="2 3">
    <name type="scientific">Diplogelasinospora grovesii</name>
    <dbReference type="NCBI Taxonomy" id="303347"/>
    <lineage>
        <taxon>Eukaryota</taxon>
        <taxon>Fungi</taxon>
        <taxon>Dikarya</taxon>
        <taxon>Ascomycota</taxon>
        <taxon>Pezizomycotina</taxon>
        <taxon>Sordariomycetes</taxon>
        <taxon>Sordariomycetidae</taxon>
        <taxon>Sordariales</taxon>
        <taxon>Diplogelasinosporaceae</taxon>
        <taxon>Diplogelasinospora</taxon>
    </lineage>
</organism>
<name>A0AAN6NED3_9PEZI</name>
<gene>
    <name evidence="2" type="ORF">QBC46DRAFT_339369</name>
</gene>
<dbReference type="Proteomes" id="UP001303473">
    <property type="component" value="Unassembled WGS sequence"/>
</dbReference>
<evidence type="ECO:0000313" key="3">
    <source>
        <dbReference type="Proteomes" id="UP001303473"/>
    </source>
</evidence>
<accession>A0AAN6NED3</accession>
<evidence type="ECO:0000256" key="1">
    <source>
        <dbReference type="SAM" id="MobiDB-lite"/>
    </source>
</evidence>
<reference evidence="3" key="1">
    <citation type="journal article" date="2023" name="Mol. Phylogenet. Evol.">
        <title>Genome-scale phylogeny and comparative genomics of the fungal order Sordariales.</title>
        <authorList>
            <person name="Hensen N."/>
            <person name="Bonometti L."/>
            <person name="Westerberg I."/>
            <person name="Brannstrom I.O."/>
            <person name="Guillou S."/>
            <person name="Cros-Aarteil S."/>
            <person name="Calhoun S."/>
            <person name="Haridas S."/>
            <person name="Kuo A."/>
            <person name="Mondo S."/>
            <person name="Pangilinan J."/>
            <person name="Riley R."/>
            <person name="LaButti K."/>
            <person name="Andreopoulos B."/>
            <person name="Lipzen A."/>
            <person name="Chen C."/>
            <person name="Yan M."/>
            <person name="Daum C."/>
            <person name="Ng V."/>
            <person name="Clum A."/>
            <person name="Steindorff A."/>
            <person name="Ohm R.A."/>
            <person name="Martin F."/>
            <person name="Silar P."/>
            <person name="Natvig D.O."/>
            <person name="Lalanne C."/>
            <person name="Gautier V."/>
            <person name="Ament-Velasquez S.L."/>
            <person name="Kruys A."/>
            <person name="Hutchinson M.I."/>
            <person name="Powell A.J."/>
            <person name="Barry K."/>
            <person name="Miller A.N."/>
            <person name="Grigoriev I.V."/>
            <person name="Debuchy R."/>
            <person name="Gladieux P."/>
            <person name="Hiltunen Thoren M."/>
            <person name="Johannesson H."/>
        </authorList>
    </citation>
    <scope>NUCLEOTIDE SEQUENCE [LARGE SCALE GENOMIC DNA]</scope>
    <source>
        <strain evidence="3">CBS 340.73</strain>
    </source>
</reference>
<evidence type="ECO:0000313" key="2">
    <source>
        <dbReference type="EMBL" id="KAK3942653.1"/>
    </source>
</evidence>